<evidence type="ECO:0000313" key="1">
    <source>
        <dbReference type="EMBL" id="KAF3336292.1"/>
    </source>
</evidence>
<protein>
    <submittedName>
        <fullName evidence="1">Uncharacterized protein</fullName>
    </submittedName>
</protein>
<accession>A0A833RDB0</accession>
<reference evidence="1" key="1">
    <citation type="submission" date="2020-01" db="EMBL/GenBank/DDBJ databases">
        <title>Genome sequence of Kobresia littledalei, the first chromosome-level genome in the family Cyperaceae.</title>
        <authorList>
            <person name="Qu G."/>
        </authorList>
    </citation>
    <scope>NUCLEOTIDE SEQUENCE</scope>
    <source>
        <strain evidence="1">C.B.Clarke</strain>
        <tissue evidence="1">Leaf</tissue>
    </source>
</reference>
<comment type="caution">
    <text evidence="1">The sequence shown here is derived from an EMBL/GenBank/DDBJ whole genome shotgun (WGS) entry which is preliminary data.</text>
</comment>
<dbReference type="EMBL" id="SWLB01000007">
    <property type="protein sequence ID" value="KAF3336292.1"/>
    <property type="molecule type" value="Genomic_DNA"/>
</dbReference>
<evidence type="ECO:0000313" key="2">
    <source>
        <dbReference type="Proteomes" id="UP000623129"/>
    </source>
</evidence>
<dbReference type="AlphaFoldDB" id="A0A833RDB0"/>
<sequence length="85" mass="9138">MEKNSSVCTEVERCVASWGSSRPNPSEKDTIEAGMPTSTAYGEHIMEMQNPLAGFPHDESELLFDTLYDNLDSIMDGSGGGGGNH</sequence>
<name>A0A833RDB0_9POAL</name>
<dbReference type="Proteomes" id="UP000623129">
    <property type="component" value="Unassembled WGS sequence"/>
</dbReference>
<proteinExistence type="predicted"/>
<organism evidence="1 2">
    <name type="scientific">Carex littledalei</name>
    <dbReference type="NCBI Taxonomy" id="544730"/>
    <lineage>
        <taxon>Eukaryota</taxon>
        <taxon>Viridiplantae</taxon>
        <taxon>Streptophyta</taxon>
        <taxon>Embryophyta</taxon>
        <taxon>Tracheophyta</taxon>
        <taxon>Spermatophyta</taxon>
        <taxon>Magnoliopsida</taxon>
        <taxon>Liliopsida</taxon>
        <taxon>Poales</taxon>
        <taxon>Cyperaceae</taxon>
        <taxon>Cyperoideae</taxon>
        <taxon>Cariceae</taxon>
        <taxon>Carex</taxon>
        <taxon>Carex subgen. Euthyceras</taxon>
    </lineage>
</organism>
<gene>
    <name evidence="1" type="ORF">FCM35_KLT18878</name>
</gene>
<keyword evidence="2" id="KW-1185">Reference proteome</keyword>